<accession>A0AA40HHX3</accession>
<dbReference type="PANTHER" id="PTHR13280">
    <property type="entry name" value="PHOSPHOFURIN ACIDIC CLUSTER SORTING PROTEIN"/>
    <property type="match status" value="1"/>
</dbReference>
<feature type="region of interest" description="Disordered" evidence="3">
    <location>
        <begin position="231"/>
        <end position="285"/>
    </location>
</feature>
<feature type="region of interest" description="Disordered" evidence="3">
    <location>
        <begin position="366"/>
        <end position="388"/>
    </location>
</feature>
<dbReference type="GO" id="GO:0044325">
    <property type="term" value="F:transmembrane transporter binding"/>
    <property type="evidence" value="ECO:0007669"/>
    <property type="project" value="TreeGrafter"/>
</dbReference>
<reference evidence="7" key="1">
    <citation type="submission" date="2023-06" db="EMBL/GenBank/DDBJ databases">
        <title>Reference genome for the Northern bat (Eptesicus nilssonii), a most northern bat species.</title>
        <authorList>
            <person name="Laine V.N."/>
            <person name="Pulliainen A.T."/>
            <person name="Lilley T.M."/>
        </authorList>
    </citation>
    <scope>NUCLEOTIDE SEQUENCE</scope>
    <source>
        <strain evidence="7">BLF_Eptnil</strain>
        <tissue evidence="7">Kidney</tissue>
    </source>
</reference>
<name>A0AA40HHX3_CNENI</name>
<proteinExistence type="inferred from homology"/>
<dbReference type="InterPro" id="IPR019381">
    <property type="entry name" value="PACS1/2_C"/>
</dbReference>
<dbReference type="InterPro" id="IPR057541">
    <property type="entry name" value="PACS1/2_N"/>
</dbReference>
<feature type="chain" id="PRO_5041303677" description="Phosphofurin acidic cluster sorting protein 2" evidence="4">
    <location>
        <begin position="22"/>
        <end position="843"/>
    </location>
</feature>
<evidence type="ECO:0000256" key="1">
    <source>
        <dbReference type="ARBA" id="ARBA00008590"/>
    </source>
</evidence>
<dbReference type="EMBL" id="JAULJE010000020">
    <property type="protein sequence ID" value="KAK1331537.1"/>
    <property type="molecule type" value="Genomic_DNA"/>
</dbReference>
<protein>
    <recommendedName>
        <fullName evidence="9">Phosphofurin acidic cluster sorting protein 2</fullName>
    </recommendedName>
</protein>
<feature type="domain" description="Phosphofurin acidic cluster sorting protein 1/2 N-terminal C2" evidence="6">
    <location>
        <begin position="93"/>
        <end position="236"/>
    </location>
</feature>
<feature type="signal peptide" evidence="4">
    <location>
        <begin position="1"/>
        <end position="21"/>
    </location>
</feature>
<feature type="region of interest" description="Disordered" evidence="3">
    <location>
        <begin position="402"/>
        <end position="423"/>
    </location>
</feature>
<evidence type="ECO:0008006" key="9">
    <source>
        <dbReference type="Google" id="ProtNLM"/>
    </source>
</evidence>
<feature type="compositionally biased region" description="Basic and acidic residues" evidence="3">
    <location>
        <begin position="258"/>
        <end position="275"/>
    </location>
</feature>
<feature type="compositionally biased region" description="Basic and acidic residues" evidence="3">
    <location>
        <begin position="690"/>
        <end position="701"/>
    </location>
</feature>
<comment type="caution">
    <text evidence="7">The sequence shown here is derived from an EMBL/GenBank/DDBJ whole genome shotgun (WGS) entry which is preliminary data.</text>
</comment>
<keyword evidence="2" id="KW-0597">Phosphoprotein</keyword>
<feature type="region of interest" description="Disordered" evidence="3">
    <location>
        <begin position="40"/>
        <end position="64"/>
    </location>
</feature>
<feature type="domain" description="Phosphofurin acidic cluster sorting protein 1/2 C-terminal" evidence="5">
    <location>
        <begin position="435"/>
        <end position="778"/>
    </location>
</feature>
<sequence>MFLAVFPVIGALASGDPASSAQENREELTDGVLNSMPLQEAQVPHPSSSVQHDRREEKPSTLSSNKTFMVPAAATLWLPIGLASMPTTLCRPVPLYLFSTWEVDCSSPSCEPRLCSPTLKKLLIYKELEKELITVVISMKMQGCRCFLLSRKIVLPPSGQYPHFLKREGNKLQIMLEQRKCNNKGTILVYNSLAVGAIDMAEVMQRPLEGGQMLSLSSSIKGSSTNMAEVSISSLSSHPIEHKDSAMQAGSKAKSRVHHSEGEHENFSEQEARDDAELDEDDINVEKPKKQWPAIIRMMSMTRHQYIEEKVVAWLSRVKVSEEDLDPEQDPADHCPEPGGASESSLHDQEDVGLRRQAAKRCLGLSAPQNAHPGEQPAQPKDSPEAEPSALDMLTKKLLPSGHITKTKLSSSPPPRPRRSIPATMAEADPRKTTYNQLNHILISDDLLPENIILVNTSDRQEQFHSDTLQGHTLPCSDIQAAFSSIIWRIQRYCHYNSQPPKPGHNYFSAVLQIFLELLSYKVLDWLGYMRFLVIPLGSHPVARHLGSRYHSFFQDLAWRDLFHKLEDRAPCRTRWTSTSRGQLCLPAAIEEALLSDKQKSPNEQPYNSFPSGEWVKVGTVQQSSDTSGDSDNGPPWAAACFCPSLWSPRRPRHPTLLPVSEWGLSSPSQGDGAKLMERQVDYWTAAQPTDRKRDSEKKDLPTANNTLRCSSHSLQVSRLPSSGAATATPTSMTGLTKEKKKKVLFLPKKTKDKVVESKSQCLEGIGRLVCRPSTSRTCCGSSSKVWCGMTWSSSSWQPRVLPHPALARLHLQTLRLHLPGLPVALLTPSTGGPSCFSVNVSV</sequence>
<keyword evidence="4" id="KW-0732">Signal</keyword>
<evidence type="ECO:0000259" key="6">
    <source>
        <dbReference type="Pfam" id="PF25332"/>
    </source>
</evidence>
<dbReference type="GO" id="GO:0072659">
    <property type="term" value="P:protein localization to plasma membrane"/>
    <property type="evidence" value="ECO:0007669"/>
    <property type="project" value="TreeGrafter"/>
</dbReference>
<dbReference type="PANTHER" id="PTHR13280:SF15">
    <property type="entry name" value="PHOSPHOFURIN ACIDIC CLUSTER SORTING PROTEIN 2"/>
    <property type="match status" value="1"/>
</dbReference>
<organism evidence="7 8">
    <name type="scientific">Cnephaeus nilssonii</name>
    <name type="common">Northern bat</name>
    <name type="synonym">Eptesicus nilssonii</name>
    <dbReference type="NCBI Taxonomy" id="3371016"/>
    <lineage>
        <taxon>Eukaryota</taxon>
        <taxon>Metazoa</taxon>
        <taxon>Chordata</taxon>
        <taxon>Craniata</taxon>
        <taxon>Vertebrata</taxon>
        <taxon>Euteleostomi</taxon>
        <taxon>Mammalia</taxon>
        <taxon>Eutheria</taxon>
        <taxon>Laurasiatheria</taxon>
        <taxon>Chiroptera</taxon>
        <taxon>Yangochiroptera</taxon>
        <taxon>Vespertilionidae</taxon>
        <taxon>Cnephaeus</taxon>
    </lineage>
</organism>
<comment type="similarity">
    <text evidence="1">Belongs to the PACS family.</text>
</comment>
<evidence type="ECO:0000256" key="4">
    <source>
        <dbReference type="SAM" id="SignalP"/>
    </source>
</evidence>
<feature type="region of interest" description="Disordered" evidence="3">
    <location>
        <begin position="322"/>
        <end position="353"/>
    </location>
</feature>
<evidence type="ECO:0000256" key="2">
    <source>
        <dbReference type="ARBA" id="ARBA00022553"/>
    </source>
</evidence>
<dbReference type="Pfam" id="PF10254">
    <property type="entry name" value="Pacs-1"/>
    <property type="match status" value="1"/>
</dbReference>
<evidence type="ECO:0000256" key="3">
    <source>
        <dbReference type="SAM" id="MobiDB-lite"/>
    </source>
</evidence>
<evidence type="ECO:0000313" key="8">
    <source>
        <dbReference type="Proteomes" id="UP001177744"/>
    </source>
</evidence>
<gene>
    <name evidence="7" type="ORF">QTO34_009494</name>
</gene>
<dbReference type="AlphaFoldDB" id="A0AA40HHX3"/>
<keyword evidence="8" id="KW-1185">Reference proteome</keyword>
<feature type="region of interest" description="Disordered" evidence="3">
    <location>
        <begin position="686"/>
        <end position="707"/>
    </location>
</feature>
<dbReference type="Proteomes" id="UP001177744">
    <property type="component" value="Unassembled WGS sequence"/>
</dbReference>
<evidence type="ECO:0000259" key="5">
    <source>
        <dbReference type="Pfam" id="PF10254"/>
    </source>
</evidence>
<dbReference type="Pfam" id="PF25332">
    <property type="entry name" value="C2_PACS_N"/>
    <property type="match status" value="1"/>
</dbReference>
<evidence type="ECO:0000313" key="7">
    <source>
        <dbReference type="EMBL" id="KAK1331537.1"/>
    </source>
</evidence>